<dbReference type="GeneID" id="108846894"/>
<keyword evidence="3" id="KW-0863">Zinc-finger</keyword>
<dbReference type="PANTHER" id="PTHR32410:SF181">
    <property type="entry name" value="CYSTEINE_HISTIDINE-RICH C1 DOMAIN FAMILY PROTEIN"/>
    <property type="match status" value="1"/>
</dbReference>
<feature type="domain" description="Zinc finger PHD-type" evidence="5">
    <location>
        <begin position="215"/>
        <end position="274"/>
    </location>
</feature>
<name>A0A6J0MSY4_RAPSA</name>
<feature type="domain" description="Zinc finger PHD-type" evidence="5">
    <location>
        <begin position="358"/>
        <end position="420"/>
    </location>
</feature>
<dbReference type="GO" id="GO:0008270">
    <property type="term" value="F:zinc ion binding"/>
    <property type="evidence" value="ECO:0007669"/>
    <property type="project" value="UniProtKB-KW"/>
</dbReference>
<evidence type="ECO:0000256" key="3">
    <source>
        <dbReference type="ARBA" id="ARBA00022771"/>
    </source>
</evidence>
<dbReference type="InterPro" id="IPR053192">
    <property type="entry name" value="Vacuole_Formation_Reg"/>
</dbReference>
<dbReference type="SUPFAM" id="SSF57889">
    <property type="entry name" value="Cysteine-rich domain"/>
    <property type="match status" value="4"/>
</dbReference>
<keyword evidence="2" id="KW-0677">Repeat</keyword>
<keyword evidence="6" id="KW-1185">Reference proteome</keyword>
<reference evidence="7" key="1">
    <citation type="submission" date="2025-08" db="UniProtKB">
        <authorList>
            <consortium name="RefSeq"/>
        </authorList>
    </citation>
    <scope>IDENTIFICATION</scope>
    <source>
        <tissue evidence="7">Leaf</tissue>
    </source>
</reference>
<keyword evidence="1" id="KW-0479">Metal-binding</keyword>
<organism evidence="6 7">
    <name type="scientific">Raphanus sativus</name>
    <name type="common">Radish</name>
    <name type="synonym">Raphanus raphanistrum var. sativus</name>
    <dbReference type="NCBI Taxonomy" id="3726"/>
    <lineage>
        <taxon>Eukaryota</taxon>
        <taxon>Viridiplantae</taxon>
        <taxon>Streptophyta</taxon>
        <taxon>Embryophyta</taxon>
        <taxon>Tracheophyta</taxon>
        <taxon>Spermatophyta</taxon>
        <taxon>Magnoliopsida</taxon>
        <taxon>eudicotyledons</taxon>
        <taxon>Gunneridae</taxon>
        <taxon>Pentapetalae</taxon>
        <taxon>rosids</taxon>
        <taxon>malvids</taxon>
        <taxon>Brassicales</taxon>
        <taxon>Brassicaceae</taxon>
        <taxon>Brassiceae</taxon>
        <taxon>Raphanus</taxon>
    </lineage>
</organism>
<evidence type="ECO:0000256" key="1">
    <source>
        <dbReference type="ARBA" id="ARBA00022723"/>
    </source>
</evidence>
<feature type="domain" description="Zinc finger PHD-type" evidence="5">
    <location>
        <begin position="470"/>
        <end position="529"/>
    </location>
</feature>
<dbReference type="InterPro" id="IPR046349">
    <property type="entry name" value="C1-like_sf"/>
</dbReference>
<dbReference type="InterPro" id="IPR001965">
    <property type="entry name" value="Znf_PHD"/>
</dbReference>
<dbReference type="InterPro" id="IPR004146">
    <property type="entry name" value="DC1"/>
</dbReference>
<evidence type="ECO:0000256" key="4">
    <source>
        <dbReference type="ARBA" id="ARBA00022833"/>
    </source>
</evidence>
<dbReference type="Pfam" id="PF22926">
    <property type="entry name" value="C1-like_CT"/>
    <property type="match status" value="1"/>
</dbReference>
<protein>
    <submittedName>
        <fullName evidence="7">Uncharacterized protein LOC108846894</fullName>
    </submittedName>
</protein>
<dbReference type="Proteomes" id="UP000504610">
    <property type="component" value="Unplaced"/>
</dbReference>
<dbReference type="Pfam" id="PF03107">
    <property type="entry name" value="C1_2"/>
    <property type="match status" value="6"/>
</dbReference>
<accession>A0A6J0MSY4</accession>
<proteinExistence type="predicted"/>
<dbReference type="AlphaFoldDB" id="A0A6J0MSY4"/>
<dbReference type="OrthoDB" id="1020721at2759"/>
<evidence type="ECO:0000256" key="2">
    <source>
        <dbReference type="ARBA" id="ARBA00022737"/>
    </source>
</evidence>
<evidence type="ECO:0000313" key="7">
    <source>
        <dbReference type="RefSeq" id="XP_018475580.1"/>
    </source>
</evidence>
<keyword evidence="4" id="KW-0862">Zinc</keyword>
<dbReference type="InterPro" id="IPR054483">
    <property type="entry name" value="DC1-like_CT"/>
</dbReference>
<gene>
    <name evidence="7" type="primary">LOC108846894</name>
</gene>
<dbReference type="PANTHER" id="PTHR32410">
    <property type="entry name" value="CYSTEINE/HISTIDINE-RICH C1 DOMAIN FAMILY PROTEIN"/>
    <property type="match status" value="1"/>
</dbReference>
<evidence type="ECO:0000313" key="6">
    <source>
        <dbReference type="Proteomes" id="UP000504610"/>
    </source>
</evidence>
<dbReference type="SMART" id="SM00249">
    <property type="entry name" value="PHD"/>
    <property type="match status" value="4"/>
</dbReference>
<sequence length="619" mass="72794">MDDDGGFHEVEKDGKLFLVYHHPKYRPKPQIKSPSSSAEVANHDHPPLPLFICPFVRWQKDSRYSNLFLINSSPEFVLSSKVPDHHLLPLFWCNNEKFGDGEYECGICFDSKFRTDYYFCAFCSRKYHKECVESPLRIKHPYHPHHSSLELYYRIGYTYCIRCGGDRAYGLIYHCTADQTFMHTTCAMKRIPIVIDQQKIHDHPLTFFPRQNSLTCNICGLIKKHPTYVCLRCNFVAHRGCEEFPHTIRISRHHHRISRVLSLRYEKWPCGVCRQSIDGNYGAYTCNECGDHYYAVHLHCALGKDVWDGEELKGVPEKDDIAQDAPPFCKISEGVVHYFLHDHHLRLEENILYDKNKFCEACVMPIIEDEFYSCAECDFILHETCLKARHRIQYALHPHPLTLKAIYNYDSNYSWCPVCSRNSGGFVYECPKQECQFKLDMRCALISEPFDYQGHEHPLFLSLDPYVYVLCKVCKWTQNYSLNCIKCDFTVCMKCATLPYKVRYNNDKHFLTLSWGEERREKYWCEECEDIVEKFFYWCNDCCTILHTDCLFSKNPYLKPGQVFKIREKEFQILAKSNTSRPICHFCKKPCQGKTLVRDNLTVCSMLCASDFMYSYLHI</sequence>
<dbReference type="RefSeq" id="XP_018475580.1">
    <property type="nucleotide sequence ID" value="XM_018620078.1"/>
</dbReference>
<evidence type="ECO:0000259" key="5">
    <source>
        <dbReference type="SMART" id="SM00249"/>
    </source>
</evidence>
<feature type="domain" description="Zinc finger PHD-type" evidence="5">
    <location>
        <begin position="104"/>
        <end position="164"/>
    </location>
</feature>
<dbReference type="KEGG" id="rsz:108846894"/>